<dbReference type="GO" id="GO:0000118">
    <property type="term" value="C:histone deacetylase complex"/>
    <property type="evidence" value="ECO:0007669"/>
    <property type="project" value="TreeGrafter"/>
</dbReference>
<dbReference type="GO" id="GO:0046872">
    <property type="term" value="F:metal ion binding"/>
    <property type="evidence" value="ECO:0007669"/>
    <property type="project" value="UniProtKB-KW"/>
</dbReference>
<dbReference type="InParanoid" id="A0A401H768"/>
<keyword evidence="3" id="KW-0539">Nucleus</keyword>
<dbReference type="GO" id="GO:0003712">
    <property type="term" value="F:transcription coregulator activity"/>
    <property type="evidence" value="ECO:0007669"/>
    <property type="project" value="TreeGrafter"/>
</dbReference>
<sequence length="454" mass="50778">MEEVLKQYPKPAGLEKIQFDHVPIFSVVGLQLSMFQEPWSHGVPVVVTHIDSVFQGNWGPAYFIESYGSRPVVVQDCETETTRNTTVKDFFMNFGISDRRSSILKLKDWPPQKAFSTEFPELFKAFIDAVPCPDLARLDGVLNLAAHFPLNGLAPDLGPKMYNAFASPQDNEHHGSTKLHMDVTDAVNIMLWAASNHDEKAGSALWHIFPASSVAVLRNFLREHGFTALGDPIHSQSMYLTPGLLDLLATYGVRPYVIHQHPGQAVFIPAGCPHQVSNEVDAIKIACDFLSINNVRETQEVVSQLRYQRLQSGFGDDVLQFFTTLWYTWKSLSHMSELVAVPDVFIVGGDTHSEPPATSEDILAEEQENALSFDTLAITSPGTRQIHEICSPTASHLTQGRDTLSHLEEKKKRRKEKKHAKARSQRPQKPGFDFTCPIPHCAGYYHRAGLLDHL</sequence>
<evidence type="ECO:0000256" key="1">
    <source>
        <dbReference type="ARBA" id="ARBA00004123"/>
    </source>
</evidence>
<accession>A0A401H768</accession>
<proteinExistence type="predicted"/>
<dbReference type="GO" id="GO:0000785">
    <property type="term" value="C:chromatin"/>
    <property type="evidence" value="ECO:0007669"/>
    <property type="project" value="TreeGrafter"/>
</dbReference>
<dbReference type="PANTHER" id="PTHR12549">
    <property type="entry name" value="JMJC DOMAIN-CONTAINING HISTONE DEMETHYLATION PROTEIN"/>
    <property type="match status" value="1"/>
</dbReference>
<dbReference type="PANTHER" id="PTHR12549:SF38">
    <property type="entry name" value="JMJC DOMAIN-CONTAINING HISTONE DEMETHYLASE 2, ISOFORM A"/>
    <property type="match status" value="1"/>
</dbReference>
<comment type="caution">
    <text evidence="6">The sequence shown here is derived from an EMBL/GenBank/DDBJ whole genome shotgun (WGS) entry which is preliminary data.</text>
</comment>
<dbReference type="Gene3D" id="2.60.120.650">
    <property type="entry name" value="Cupin"/>
    <property type="match status" value="1"/>
</dbReference>
<dbReference type="EMBL" id="BFAD01000020">
    <property type="protein sequence ID" value="GBE90264.1"/>
    <property type="molecule type" value="Genomic_DNA"/>
</dbReference>
<dbReference type="GO" id="GO:0031490">
    <property type="term" value="F:chromatin DNA binding"/>
    <property type="evidence" value="ECO:0007669"/>
    <property type="project" value="TreeGrafter"/>
</dbReference>
<dbReference type="OrthoDB" id="1667110at2759"/>
<dbReference type="STRING" id="139825.A0A401H768"/>
<feature type="compositionally biased region" description="Basic residues" evidence="4">
    <location>
        <begin position="412"/>
        <end position="426"/>
    </location>
</feature>
<keyword evidence="2" id="KW-0479">Metal-binding</keyword>
<comment type="subcellular location">
    <subcellularLocation>
        <location evidence="1">Nucleus</location>
    </subcellularLocation>
</comment>
<evidence type="ECO:0000256" key="4">
    <source>
        <dbReference type="SAM" id="MobiDB-lite"/>
    </source>
</evidence>
<dbReference type="RefSeq" id="XP_027621177.1">
    <property type="nucleotide sequence ID" value="XM_027765376.1"/>
</dbReference>
<dbReference type="PROSITE" id="PS51184">
    <property type="entry name" value="JMJC"/>
    <property type="match status" value="1"/>
</dbReference>
<dbReference type="GO" id="GO:0032454">
    <property type="term" value="F:histone H3K9 demethylase activity"/>
    <property type="evidence" value="ECO:0007669"/>
    <property type="project" value="InterPro"/>
</dbReference>
<feature type="region of interest" description="Disordered" evidence="4">
    <location>
        <begin position="412"/>
        <end position="432"/>
    </location>
</feature>
<dbReference type="GeneID" id="38787181"/>
<evidence type="ECO:0000259" key="5">
    <source>
        <dbReference type="PROSITE" id="PS51184"/>
    </source>
</evidence>
<gene>
    <name evidence="6" type="ORF">SCP_2000070</name>
</gene>
<dbReference type="AlphaFoldDB" id="A0A401H768"/>
<protein>
    <recommendedName>
        <fullName evidence="5">JmjC domain-containing protein</fullName>
    </recommendedName>
</protein>
<evidence type="ECO:0000313" key="6">
    <source>
        <dbReference type="EMBL" id="GBE90264.1"/>
    </source>
</evidence>
<evidence type="ECO:0000256" key="2">
    <source>
        <dbReference type="ARBA" id="ARBA00022723"/>
    </source>
</evidence>
<dbReference type="InterPro" id="IPR045109">
    <property type="entry name" value="LSDs-like"/>
</dbReference>
<keyword evidence="7" id="KW-1185">Reference proteome</keyword>
<dbReference type="InterPro" id="IPR003347">
    <property type="entry name" value="JmjC_dom"/>
</dbReference>
<dbReference type="Proteomes" id="UP000287166">
    <property type="component" value="Unassembled WGS sequence"/>
</dbReference>
<dbReference type="SMART" id="SM00558">
    <property type="entry name" value="JmjC"/>
    <property type="match status" value="1"/>
</dbReference>
<feature type="domain" description="JmjC" evidence="5">
    <location>
        <begin position="137"/>
        <end position="306"/>
    </location>
</feature>
<evidence type="ECO:0000256" key="3">
    <source>
        <dbReference type="ARBA" id="ARBA00023242"/>
    </source>
</evidence>
<reference evidence="6 7" key="1">
    <citation type="journal article" date="2018" name="Sci. Rep.">
        <title>Genome sequence of the cauliflower mushroom Sparassis crispa (Hanabiratake) and its association with beneficial usage.</title>
        <authorList>
            <person name="Kiyama R."/>
            <person name="Furutani Y."/>
            <person name="Kawaguchi K."/>
            <person name="Nakanishi T."/>
        </authorList>
    </citation>
    <scope>NUCLEOTIDE SEQUENCE [LARGE SCALE GENOMIC DNA]</scope>
</reference>
<organism evidence="6 7">
    <name type="scientific">Sparassis crispa</name>
    <dbReference type="NCBI Taxonomy" id="139825"/>
    <lineage>
        <taxon>Eukaryota</taxon>
        <taxon>Fungi</taxon>
        <taxon>Dikarya</taxon>
        <taxon>Basidiomycota</taxon>
        <taxon>Agaricomycotina</taxon>
        <taxon>Agaricomycetes</taxon>
        <taxon>Polyporales</taxon>
        <taxon>Sparassidaceae</taxon>
        <taxon>Sparassis</taxon>
    </lineage>
</organism>
<dbReference type="SUPFAM" id="SSF51197">
    <property type="entry name" value="Clavaminate synthase-like"/>
    <property type="match status" value="1"/>
</dbReference>
<dbReference type="GO" id="GO:0006357">
    <property type="term" value="P:regulation of transcription by RNA polymerase II"/>
    <property type="evidence" value="ECO:0007669"/>
    <property type="project" value="TreeGrafter"/>
</dbReference>
<evidence type="ECO:0000313" key="7">
    <source>
        <dbReference type="Proteomes" id="UP000287166"/>
    </source>
</evidence>
<dbReference type="Pfam" id="PF02373">
    <property type="entry name" value="JmjC"/>
    <property type="match status" value="1"/>
</dbReference>
<name>A0A401H768_9APHY</name>